<feature type="region of interest" description="Disordered" evidence="3">
    <location>
        <begin position="15"/>
        <end position="45"/>
    </location>
</feature>
<name>A0A176VGY0_MARPO</name>
<sequence>MSVYSKSDLGMQATAKVAEKSKAGHHSVRRSYMHSQAEQDVVEERMAPDPCIERAVVERAYSNKKTKSPVPETSQISSLWILTNMMNMEVLSPVSAPWLRKGGPASMGFDGLIDHSSRSPFSSGSASRLETVSWLQLADREVVKASKSWHDISSTFGLAPLKPPTTINTSTNITTTHHVVKNLMIHVGSPVAREKGLYENEGFERYCSKFEDASLIPGIPDDVAKTCLALIPREDFSSIRRVCKAWWDHVQTREFYHTRKGVGTLEEWLYVLAQNHRTRACQWEVLSPITKEWKALPQAPVVKEGSGTIVFNEKLMVIGGVDPSVGKGPTAEVSMYDPVLDRWVKGASLNTPRSQFGCGVVDGKLYVVGGSGADDERLSSMEVYDPERDEWTRSANLRKSRWSCFAAGVGGKLYVMGGRSSFTLGNCRSIDVFDPKTGNWTELKNGCQMVLTHAVINDKIYCLEWKDERSLKVYNTADNTWTRILLPLPSNMRTSFCLGTVGGKLWLFPNSKITSETLVYNPEAARGSEWQTSPLKASGPCFGCAALTA</sequence>
<dbReference type="PANTHER" id="PTHR46344">
    <property type="entry name" value="OS02G0202900 PROTEIN"/>
    <property type="match status" value="1"/>
</dbReference>
<dbReference type="CDD" id="cd22152">
    <property type="entry name" value="F-box_AtAFR-like"/>
    <property type="match status" value="1"/>
</dbReference>
<evidence type="ECO:0000313" key="4">
    <source>
        <dbReference type="EMBL" id="OAE19632.1"/>
    </source>
</evidence>
<evidence type="ECO:0000256" key="1">
    <source>
        <dbReference type="ARBA" id="ARBA00022441"/>
    </source>
</evidence>
<dbReference type="SUPFAM" id="SSF117281">
    <property type="entry name" value="Kelch motif"/>
    <property type="match status" value="1"/>
</dbReference>
<organism evidence="4 5">
    <name type="scientific">Marchantia polymorpha subsp. ruderalis</name>
    <dbReference type="NCBI Taxonomy" id="1480154"/>
    <lineage>
        <taxon>Eukaryota</taxon>
        <taxon>Viridiplantae</taxon>
        <taxon>Streptophyta</taxon>
        <taxon>Embryophyta</taxon>
        <taxon>Marchantiophyta</taxon>
        <taxon>Marchantiopsida</taxon>
        <taxon>Marchantiidae</taxon>
        <taxon>Marchantiales</taxon>
        <taxon>Marchantiaceae</taxon>
        <taxon>Marchantia</taxon>
    </lineage>
</organism>
<protein>
    <recommendedName>
        <fullName evidence="6">F-box domain-containing protein</fullName>
    </recommendedName>
</protein>
<reference evidence="4" key="1">
    <citation type="submission" date="2016-03" db="EMBL/GenBank/DDBJ databases">
        <title>Mechanisms controlling the formation of the plant cell surface in tip-growing cells are functionally conserved among land plants.</title>
        <authorList>
            <person name="Honkanen S."/>
            <person name="Jones V.A."/>
            <person name="Morieri G."/>
            <person name="Champion C."/>
            <person name="Hetherington A.J."/>
            <person name="Kelly S."/>
            <person name="Saint-Marcoux D."/>
            <person name="Proust H."/>
            <person name="Prescott H."/>
            <person name="Dolan L."/>
        </authorList>
    </citation>
    <scope>NUCLEOTIDE SEQUENCE [LARGE SCALE GENOMIC DNA]</scope>
    <source>
        <tissue evidence="4">Whole gametophyte</tissue>
    </source>
</reference>
<gene>
    <name evidence="4" type="ORF">AXG93_3756s1380</name>
</gene>
<dbReference type="SMART" id="SM00612">
    <property type="entry name" value="Kelch"/>
    <property type="match status" value="3"/>
</dbReference>
<dbReference type="AlphaFoldDB" id="A0A176VGY0"/>
<dbReference type="InterPro" id="IPR006652">
    <property type="entry name" value="Kelch_1"/>
</dbReference>
<dbReference type="Pfam" id="PF01344">
    <property type="entry name" value="Kelch_1"/>
    <property type="match status" value="3"/>
</dbReference>
<dbReference type="EMBL" id="LVLJ01003810">
    <property type="protein sequence ID" value="OAE19632.1"/>
    <property type="molecule type" value="Genomic_DNA"/>
</dbReference>
<evidence type="ECO:0008006" key="6">
    <source>
        <dbReference type="Google" id="ProtNLM"/>
    </source>
</evidence>
<evidence type="ECO:0000256" key="3">
    <source>
        <dbReference type="SAM" id="MobiDB-lite"/>
    </source>
</evidence>
<keyword evidence="5" id="KW-1185">Reference proteome</keyword>
<dbReference type="PANTHER" id="PTHR46344:SF1">
    <property type="entry name" value="OS02G0504900 PROTEIN"/>
    <property type="match status" value="1"/>
</dbReference>
<dbReference type="Proteomes" id="UP000077202">
    <property type="component" value="Unassembled WGS sequence"/>
</dbReference>
<evidence type="ECO:0000256" key="2">
    <source>
        <dbReference type="ARBA" id="ARBA00022737"/>
    </source>
</evidence>
<keyword evidence="2" id="KW-0677">Repeat</keyword>
<comment type="caution">
    <text evidence="4">The sequence shown here is derived from an EMBL/GenBank/DDBJ whole genome shotgun (WGS) entry which is preliminary data.</text>
</comment>
<accession>A0A176VGY0</accession>
<keyword evidence="1" id="KW-0880">Kelch repeat</keyword>
<feature type="compositionally biased region" description="Basic residues" evidence="3">
    <location>
        <begin position="23"/>
        <end position="32"/>
    </location>
</feature>
<evidence type="ECO:0000313" key="5">
    <source>
        <dbReference type="Proteomes" id="UP000077202"/>
    </source>
</evidence>
<dbReference type="Gene3D" id="2.120.10.80">
    <property type="entry name" value="Kelch-type beta propeller"/>
    <property type="match status" value="1"/>
</dbReference>
<proteinExistence type="predicted"/>
<dbReference type="InterPro" id="IPR015915">
    <property type="entry name" value="Kelch-typ_b-propeller"/>
</dbReference>